<protein>
    <submittedName>
        <fullName evidence="1">Uncharacterized protein</fullName>
    </submittedName>
</protein>
<organism evidence="1 2">
    <name type="scientific">Persea americana</name>
    <name type="common">Avocado</name>
    <dbReference type="NCBI Taxonomy" id="3435"/>
    <lineage>
        <taxon>Eukaryota</taxon>
        <taxon>Viridiplantae</taxon>
        <taxon>Streptophyta</taxon>
        <taxon>Embryophyta</taxon>
        <taxon>Tracheophyta</taxon>
        <taxon>Spermatophyta</taxon>
        <taxon>Magnoliopsida</taxon>
        <taxon>Magnoliidae</taxon>
        <taxon>Laurales</taxon>
        <taxon>Lauraceae</taxon>
        <taxon>Persea</taxon>
    </lineage>
</organism>
<dbReference type="EMBL" id="CM056810">
    <property type="protein sequence ID" value="KAJ8645884.1"/>
    <property type="molecule type" value="Genomic_DNA"/>
</dbReference>
<proteinExistence type="predicted"/>
<gene>
    <name evidence="1" type="ORF">MRB53_007632</name>
</gene>
<keyword evidence="2" id="KW-1185">Reference proteome</keyword>
<reference evidence="1 2" key="1">
    <citation type="journal article" date="2022" name="Hortic Res">
        <title>A haplotype resolved chromosomal level avocado genome allows analysis of novel avocado genes.</title>
        <authorList>
            <person name="Nath O."/>
            <person name="Fletcher S.J."/>
            <person name="Hayward A."/>
            <person name="Shaw L.M."/>
            <person name="Masouleh A.K."/>
            <person name="Furtado A."/>
            <person name="Henry R.J."/>
            <person name="Mitter N."/>
        </authorList>
    </citation>
    <scope>NUCLEOTIDE SEQUENCE [LARGE SCALE GENOMIC DNA]</scope>
    <source>
        <strain evidence="2">cv. Hass</strain>
    </source>
</reference>
<comment type="caution">
    <text evidence="1">The sequence shown here is derived from an EMBL/GenBank/DDBJ whole genome shotgun (WGS) entry which is preliminary data.</text>
</comment>
<name>A0ACC2MKL5_PERAE</name>
<sequence>MQLNCRPVHHLFAEIPHRAQDPQKKRCDLIQAWNGRPLMPSTRGLVSVLLSSSMPLSQLLRGAHVSSESVATKVEEVNELGSVKDEKEQELDDSDEVFGGWDSLGVGNRGSIAERRAARCGFNAHRLNTARFICTSPLSSPAAACSPYLTIPSGLSPTALLNSPDLSSNSQAQHSPTTGTFPSPSFSQECIMPISNSDMNKGKAENVDSSFGFKPHVNTVSIPCLVSVENQVSSTSSHAHLLSVTDVNQQPLAQMQSQVNFNSRAGLWKQTRANDCTGDIPSEMEGSSDMVVKMKCVSLQTSSPCVADDQAQLDELPNGEETGSHQLLEEEPKGTFPPMATGRPSEDGYNWRKYGQKQVKGSEYPRSYYKCTHPTCQVKKKVERSHDGQITEIIYKGAHNHPKPQPSRRSAIGSVISLNEMSEMTECAGSHVKVEGGLVWKNIQQGSNDKGSIDWKADGLDRTSSTSVITDLSDPLSVSQGKHSSVLESVGTPELSSTLASQDDDEDGATQGSIIIGDDADDDEPDSKRRKKESCLIETNLASRAVREPRVVLQTESEVDILDDGYRWRKYGQKVVKGNPNPRSYYKCTNAGCMVRKHVERASHDLKSVITTYEGKHNHEVPAARNSSHINSGNGNAPSAPNAQPAVNLSVATNFSKPEPQVHDLAPRFERKPEVEEYLRLGCIGRFVGDINLGASSCFDMKLPALQPASFCSFGHNGVNQSVAAAQVDMEFPYTFPMGLHRPVNLPLAGIDYSDGRPMGALEKAFLRQQAKESDMRFVRPKQEQKDDAVYEPQLPISNLANSSLPQISHHTLSSLPPMYRQIMGGFPL</sequence>
<evidence type="ECO:0000313" key="2">
    <source>
        <dbReference type="Proteomes" id="UP001234297"/>
    </source>
</evidence>
<dbReference type="Proteomes" id="UP001234297">
    <property type="component" value="Chromosome 2"/>
</dbReference>
<evidence type="ECO:0000313" key="1">
    <source>
        <dbReference type="EMBL" id="KAJ8645884.1"/>
    </source>
</evidence>
<accession>A0ACC2MKL5</accession>